<dbReference type="AlphaFoldDB" id="A0A9C6X3G5"/>
<feature type="compositionally biased region" description="Polar residues" evidence="5">
    <location>
        <begin position="165"/>
        <end position="176"/>
    </location>
</feature>
<dbReference type="RefSeq" id="XP_052128453.1">
    <property type="nucleotide sequence ID" value="XM_052272493.1"/>
</dbReference>
<feature type="compositionally biased region" description="Low complexity" evidence="5">
    <location>
        <begin position="113"/>
        <end position="131"/>
    </location>
</feature>
<dbReference type="InterPro" id="IPR041966">
    <property type="entry name" value="LOTUS-like"/>
</dbReference>
<evidence type="ECO:0000256" key="4">
    <source>
        <dbReference type="ARBA" id="ARBA00022871"/>
    </source>
</evidence>
<dbReference type="Gene3D" id="2.30.30.140">
    <property type="match status" value="3"/>
</dbReference>
<feature type="region of interest" description="Disordered" evidence="5">
    <location>
        <begin position="88"/>
        <end position="211"/>
    </location>
</feature>
<dbReference type="Pfam" id="PF00567">
    <property type="entry name" value="TUDOR"/>
    <property type="match status" value="2"/>
</dbReference>
<evidence type="ECO:0000256" key="5">
    <source>
        <dbReference type="SAM" id="MobiDB-lite"/>
    </source>
</evidence>
<dbReference type="CDD" id="cd20419">
    <property type="entry name" value="Tudor_TDRD5"/>
    <property type="match status" value="1"/>
</dbReference>
<sequence>MSEDLEELKINISAVLTSGGGQLTERKFLSDYRSLIGTIQFSDYGHRSLKSLIQSLGGFYYTRNAFGEDCINAGYDEKTAHISSLIARQRKKPGTVKSKRYARSRLPPRPMLRRPTSAPTSYRPPATSRPPRSAPPPRYGNPPIIPQRQPISSPRSESKHPPVISQRQPLQASQPESGYPPIIPQRQPLPLPKKPSTSPAAGTKAQDRLSRGLDVEVAQSKILSVPVTDANTSSKGQSSSKVSTSVGEAAEDTSFVDIQWLQGRVLSNNGCRLKSARKEQALVSGDAQLASQQCSNPNPVLVNGMTNGAASYPALVNGTNGLSSRNLVNAMTTRPCLPAVVNGVTNGILSSPPFLNEMTALTNPSLSSQAGPVPLMSISVNVPSFQSKQTPSPTRPRGRLSQQQVVFKSYVEELSHLTSTLGLGNPTYKYVERKPTRKQAVFIAKLKIGETLLYSSYPDEKPTCEEAQEFVAKLACDDLRQRPREAEDLDDDKVIERVFNIVQSKANGMVESGIVKEYESIYSSSLPISWLEVIGASPRFEVEQPLNGRGNAIIYPNLCVQEDQPPISSIPEMTTLPEARAITVSRPEPLHVNGATPSSLNNFSRQKPFKDINANTVPCGDSSIVRELPKLVLPKPKEGTWDVFVASVSSTENELWVRFIGDEYDAKYNDLMTDLEIKMFSSSEPVQNPVVDQFYCCKFDNNWLRVQLKEILKKTDGSEDEAVVFLIDNGEMDNVSLSELRVIDEEYLRLPGQAVPVVLAYVDVTYEAAQIYLMNNVIGSSFVAEIIKHSEELPKVVLYNTENEGEALNINSCILDSIIQSLDKPQLVQGLNFLRISHVQKETRPFVQIKGKDLFFLESILNDISLIDLVAVHGVNAHPRLVVDSRQMFLVRSKRCPNTWLRANIVDSTTNQRTFVMHFCDHGFTERVLLSDIFDLKKVLQPLCKFPVQAVQFNLADLNESQLNSGVVKRLTELAPPDQFVIGKVDQGSGDLKLFKRIQPDNLIFSINGDLIFSYEELKNTPDIEEEDQADATAACGTQDVSTNPLAIYQLPVDVEFFNVHVTMSSNPFNFVVQPVVELPSFNAMMASMQEYYEATHHIMSTPAIEELVENRAFAAKHPEDLQWYRVSIVATLNQGVVSVRYADYGDVGLVALDRIRFLEERFKQIPALAIRAKLHGVKPLNIDWSVEECLFFNNLVEENSFPTIIREINQNVTAANSWRVSLSVIDTSNENEDIDIGDHLIQNEYAGKA</sequence>
<dbReference type="Pfam" id="PF12872">
    <property type="entry name" value="OST-HTH"/>
    <property type="match status" value="1"/>
</dbReference>
<keyword evidence="4" id="KW-0221">Differentiation</keyword>
<evidence type="ECO:0000256" key="3">
    <source>
        <dbReference type="ARBA" id="ARBA00022737"/>
    </source>
</evidence>
<feature type="compositionally biased region" description="Pro residues" evidence="5">
    <location>
        <begin position="181"/>
        <end position="193"/>
    </location>
</feature>
<evidence type="ECO:0000256" key="2">
    <source>
        <dbReference type="ARBA" id="ARBA00022490"/>
    </source>
</evidence>
<reference evidence="8" key="1">
    <citation type="submission" date="2025-08" db="UniProtKB">
        <authorList>
            <consortium name="RefSeq"/>
        </authorList>
    </citation>
    <scope>IDENTIFICATION</scope>
    <source>
        <tissue evidence="8">Whole organism</tissue>
    </source>
</reference>
<dbReference type="GeneID" id="113215103"/>
<dbReference type="PROSITE" id="PS50304">
    <property type="entry name" value="TUDOR"/>
    <property type="match status" value="1"/>
</dbReference>
<dbReference type="PANTHER" id="PTHR22948">
    <property type="entry name" value="TUDOR DOMAIN CONTAINING PROTEIN"/>
    <property type="match status" value="1"/>
</dbReference>
<keyword evidence="2" id="KW-0963">Cytoplasm</keyword>
<protein>
    <submittedName>
        <fullName evidence="8">Tudor domain-containing protein 7A-like isoform X2</fullName>
    </submittedName>
</protein>
<comment type="subcellular location">
    <subcellularLocation>
        <location evidence="1">Cytoplasm</location>
    </subcellularLocation>
</comment>
<dbReference type="GO" id="GO:0030154">
    <property type="term" value="P:cell differentiation"/>
    <property type="evidence" value="ECO:0007669"/>
    <property type="project" value="UniProtKB-ARBA"/>
</dbReference>
<dbReference type="InterPro" id="IPR050621">
    <property type="entry name" value="Tudor_domain_containing"/>
</dbReference>
<dbReference type="InterPro" id="IPR002999">
    <property type="entry name" value="Tudor"/>
</dbReference>
<dbReference type="Gene3D" id="3.30.420.610">
    <property type="entry name" value="LOTUS domain-like"/>
    <property type="match status" value="2"/>
</dbReference>
<dbReference type="SMART" id="SM00333">
    <property type="entry name" value="TUDOR"/>
    <property type="match status" value="3"/>
</dbReference>
<dbReference type="Gene3D" id="2.40.50.90">
    <property type="match status" value="2"/>
</dbReference>
<feature type="compositionally biased region" description="Pro residues" evidence="5">
    <location>
        <begin position="132"/>
        <end position="145"/>
    </location>
</feature>
<proteinExistence type="predicted"/>
<dbReference type="InterPro" id="IPR025605">
    <property type="entry name" value="OST-HTH/LOTUS_dom"/>
</dbReference>
<organism evidence="7 8">
    <name type="scientific">Frankliniella occidentalis</name>
    <name type="common">Western flower thrips</name>
    <name type="synonym">Euthrips occidentalis</name>
    <dbReference type="NCBI Taxonomy" id="133901"/>
    <lineage>
        <taxon>Eukaryota</taxon>
        <taxon>Metazoa</taxon>
        <taxon>Ecdysozoa</taxon>
        <taxon>Arthropoda</taxon>
        <taxon>Hexapoda</taxon>
        <taxon>Insecta</taxon>
        <taxon>Pterygota</taxon>
        <taxon>Neoptera</taxon>
        <taxon>Paraneoptera</taxon>
        <taxon>Thysanoptera</taxon>
        <taxon>Terebrantia</taxon>
        <taxon>Thripoidea</taxon>
        <taxon>Thripidae</taxon>
        <taxon>Frankliniella</taxon>
    </lineage>
</organism>
<dbReference type="PANTHER" id="PTHR22948:SF76">
    <property type="entry name" value="FI20010P1-RELATED"/>
    <property type="match status" value="1"/>
</dbReference>
<dbReference type="CDD" id="cd20379">
    <property type="entry name" value="Tudor_dTUD-like"/>
    <property type="match status" value="1"/>
</dbReference>
<evidence type="ECO:0000256" key="1">
    <source>
        <dbReference type="ARBA" id="ARBA00004496"/>
    </source>
</evidence>
<evidence type="ECO:0000259" key="6">
    <source>
        <dbReference type="PROSITE" id="PS50304"/>
    </source>
</evidence>
<feature type="domain" description="Tudor" evidence="6">
    <location>
        <begin position="1107"/>
        <end position="1166"/>
    </location>
</feature>
<dbReference type="Proteomes" id="UP000504606">
    <property type="component" value="Unplaced"/>
</dbReference>
<keyword evidence="4" id="KW-0744">Spermatogenesis</keyword>
<dbReference type="GO" id="GO:0005737">
    <property type="term" value="C:cytoplasm"/>
    <property type="evidence" value="ECO:0007669"/>
    <property type="project" value="UniProtKB-SubCell"/>
</dbReference>
<feature type="compositionally biased region" description="Basic residues" evidence="5">
    <location>
        <begin position="88"/>
        <end position="103"/>
    </location>
</feature>
<keyword evidence="3" id="KW-0677">Repeat</keyword>
<keyword evidence="7" id="KW-1185">Reference proteome</keyword>
<accession>A0A9C6X3G5</accession>
<feature type="compositionally biased region" description="Low complexity" evidence="5">
    <location>
        <begin position="146"/>
        <end position="155"/>
    </location>
</feature>
<evidence type="ECO:0000313" key="8">
    <source>
        <dbReference type="RefSeq" id="XP_052128453.1"/>
    </source>
</evidence>
<dbReference type="GO" id="GO:0007283">
    <property type="term" value="P:spermatogenesis"/>
    <property type="evidence" value="ECO:0007669"/>
    <property type="project" value="UniProtKB-KW"/>
</dbReference>
<dbReference type="InterPro" id="IPR035437">
    <property type="entry name" value="SNase_OB-fold_sf"/>
</dbReference>
<name>A0A9C6X3G5_FRAOC</name>
<dbReference type="SUPFAM" id="SSF63748">
    <property type="entry name" value="Tudor/PWWP/MBT"/>
    <property type="match status" value="3"/>
</dbReference>
<dbReference type="CDD" id="cd09972">
    <property type="entry name" value="LOTUS_TDRD_OSKAR"/>
    <property type="match status" value="1"/>
</dbReference>
<evidence type="ECO:0000313" key="7">
    <source>
        <dbReference type="Proteomes" id="UP000504606"/>
    </source>
</evidence>
<gene>
    <name evidence="8" type="primary">LOC113215103</name>
</gene>